<sequence length="245" mass="28030">MAKKRKRIETTTTTTNILDMPSDTLLLIFSHLNQNDLPSVSLVSKRFRSVADQFVRTLTFPKLPRHNSTFQKLFSRFSSANHIVLRCVRIPRVLFAILTSPLNIEHLEIVGRPSGGYPSVYEESRMLSLCGRFQKIKALGLGFCLYKVGDDDLAQFVQNFPSLQELDLISTDWNNVRIQKLTSKVPNLRKISLHCRGTLTDRGLRQLSDNCVNLEEICFRGRSSFSPQGFCRFLRKEPNLSRVPL</sequence>
<dbReference type="Proteomes" id="UP000594263">
    <property type="component" value="Unplaced"/>
</dbReference>
<evidence type="ECO:0000259" key="1">
    <source>
        <dbReference type="PROSITE" id="PS50181"/>
    </source>
</evidence>
<reference evidence="2" key="1">
    <citation type="submission" date="2021-01" db="UniProtKB">
        <authorList>
            <consortium name="EnsemblPlants"/>
        </authorList>
    </citation>
    <scope>IDENTIFICATION</scope>
</reference>
<name>A0A7N0V1M5_KALFE</name>
<feature type="domain" description="F-box" evidence="1">
    <location>
        <begin position="14"/>
        <end position="63"/>
    </location>
</feature>
<organism evidence="2 3">
    <name type="scientific">Kalanchoe fedtschenkoi</name>
    <name type="common">Lavender scallops</name>
    <name type="synonym">South American air plant</name>
    <dbReference type="NCBI Taxonomy" id="63787"/>
    <lineage>
        <taxon>Eukaryota</taxon>
        <taxon>Viridiplantae</taxon>
        <taxon>Streptophyta</taxon>
        <taxon>Embryophyta</taxon>
        <taxon>Tracheophyta</taxon>
        <taxon>Spermatophyta</taxon>
        <taxon>Magnoliopsida</taxon>
        <taxon>eudicotyledons</taxon>
        <taxon>Gunneridae</taxon>
        <taxon>Pentapetalae</taxon>
        <taxon>Saxifragales</taxon>
        <taxon>Crassulaceae</taxon>
        <taxon>Kalanchoe</taxon>
    </lineage>
</organism>
<protein>
    <recommendedName>
        <fullName evidence="1">F-box domain-containing protein</fullName>
    </recommendedName>
</protein>
<proteinExistence type="predicted"/>
<dbReference type="PROSITE" id="PS50181">
    <property type="entry name" value="FBOX"/>
    <property type="match status" value="1"/>
</dbReference>
<evidence type="ECO:0000313" key="2">
    <source>
        <dbReference type="EnsemblPlants" id="Kaladp0095s0685.1.v1.1"/>
    </source>
</evidence>
<dbReference type="SUPFAM" id="SSF52047">
    <property type="entry name" value="RNI-like"/>
    <property type="match status" value="1"/>
</dbReference>
<dbReference type="SMART" id="SM00256">
    <property type="entry name" value="FBOX"/>
    <property type="match status" value="1"/>
</dbReference>
<accession>A0A7N0V1M5</accession>
<dbReference type="InterPro" id="IPR032675">
    <property type="entry name" value="LRR_dom_sf"/>
</dbReference>
<dbReference type="InterPro" id="IPR036047">
    <property type="entry name" value="F-box-like_dom_sf"/>
</dbReference>
<dbReference type="EnsemblPlants" id="Kaladp0095s0685.1.v1.1">
    <property type="protein sequence ID" value="Kaladp0095s0685.1.v1.1"/>
    <property type="gene ID" value="Kaladp0095s0685.v1.1"/>
</dbReference>
<keyword evidence="3" id="KW-1185">Reference proteome</keyword>
<dbReference type="Gramene" id="Kaladp0095s0685.1.v1.1">
    <property type="protein sequence ID" value="Kaladp0095s0685.1.v1.1"/>
    <property type="gene ID" value="Kaladp0095s0685.v1.1"/>
</dbReference>
<dbReference type="SUPFAM" id="SSF81383">
    <property type="entry name" value="F-box domain"/>
    <property type="match status" value="1"/>
</dbReference>
<dbReference type="Gene3D" id="1.20.1280.50">
    <property type="match status" value="1"/>
</dbReference>
<dbReference type="Pfam" id="PF00646">
    <property type="entry name" value="F-box"/>
    <property type="match status" value="1"/>
</dbReference>
<dbReference type="AlphaFoldDB" id="A0A7N0V1M5"/>
<dbReference type="Gene3D" id="3.80.10.10">
    <property type="entry name" value="Ribonuclease Inhibitor"/>
    <property type="match status" value="1"/>
</dbReference>
<dbReference type="InterPro" id="IPR001810">
    <property type="entry name" value="F-box_dom"/>
</dbReference>
<evidence type="ECO:0000313" key="3">
    <source>
        <dbReference type="Proteomes" id="UP000594263"/>
    </source>
</evidence>